<evidence type="ECO:0000256" key="1">
    <source>
        <dbReference type="ARBA" id="ARBA00004651"/>
    </source>
</evidence>
<dbReference type="CDD" id="cd13123">
    <property type="entry name" value="MATE_MurJ_like"/>
    <property type="match status" value="1"/>
</dbReference>
<reference evidence="12 13" key="1">
    <citation type="submission" date="2018-10" db="EMBL/GenBank/DDBJ databases">
        <title>Comparative analysis of microorganisms from saline springs in Andes Mountain Range, Colombia.</title>
        <authorList>
            <person name="Rubin E."/>
        </authorList>
    </citation>
    <scope>NUCLEOTIDE SEQUENCE [LARGE SCALE GENOMIC DNA]</scope>
    <source>
        <strain evidence="12 13">USBA 36</strain>
    </source>
</reference>
<dbReference type="HAMAP" id="MF_02078">
    <property type="entry name" value="MurJ_MviN"/>
    <property type="match status" value="1"/>
</dbReference>
<dbReference type="GO" id="GO:0009252">
    <property type="term" value="P:peptidoglycan biosynthetic process"/>
    <property type="evidence" value="ECO:0007669"/>
    <property type="project" value="UniProtKB-UniRule"/>
</dbReference>
<dbReference type="PANTHER" id="PTHR47019">
    <property type="entry name" value="LIPID II FLIPPASE MURJ"/>
    <property type="match status" value="1"/>
</dbReference>
<proteinExistence type="inferred from homology"/>
<comment type="pathway">
    <text evidence="10">Cell wall biogenesis; peptidoglycan biosynthesis.</text>
</comment>
<keyword evidence="3 10" id="KW-0812">Transmembrane</keyword>
<dbReference type="GO" id="GO:0005886">
    <property type="term" value="C:plasma membrane"/>
    <property type="evidence" value="ECO:0007669"/>
    <property type="project" value="UniProtKB-SubCell"/>
</dbReference>
<comment type="similarity">
    <text evidence="9 10 11">Belongs to the MurJ/MviN family.</text>
</comment>
<feature type="transmembrane region" description="Helical" evidence="10">
    <location>
        <begin position="386"/>
        <end position="406"/>
    </location>
</feature>
<evidence type="ECO:0000256" key="4">
    <source>
        <dbReference type="ARBA" id="ARBA00022960"/>
    </source>
</evidence>
<organism evidence="12 13">
    <name type="scientific">Oceanibaculum indicum</name>
    <dbReference type="NCBI Taxonomy" id="526216"/>
    <lineage>
        <taxon>Bacteria</taxon>
        <taxon>Pseudomonadati</taxon>
        <taxon>Pseudomonadota</taxon>
        <taxon>Alphaproteobacteria</taxon>
        <taxon>Rhodospirillales</taxon>
        <taxon>Oceanibaculaceae</taxon>
        <taxon>Oceanibaculum</taxon>
    </lineage>
</organism>
<feature type="transmembrane region" description="Helical" evidence="10">
    <location>
        <begin position="88"/>
        <end position="114"/>
    </location>
</feature>
<feature type="transmembrane region" description="Helical" evidence="10">
    <location>
        <begin position="26"/>
        <end position="47"/>
    </location>
</feature>
<dbReference type="GO" id="GO:0034204">
    <property type="term" value="P:lipid translocation"/>
    <property type="evidence" value="ECO:0007669"/>
    <property type="project" value="TreeGrafter"/>
</dbReference>
<evidence type="ECO:0000256" key="6">
    <source>
        <dbReference type="ARBA" id="ARBA00022989"/>
    </source>
</evidence>
<dbReference type="RefSeq" id="WP_121221437.1">
    <property type="nucleotide sequence ID" value="NZ_RBIG01000003.1"/>
</dbReference>
<dbReference type="EMBL" id="RBIG01000003">
    <property type="protein sequence ID" value="RKQ68694.1"/>
    <property type="molecule type" value="Genomic_DNA"/>
</dbReference>
<keyword evidence="4 10" id="KW-0133">Cell shape</keyword>
<sequence length="515" mass="54206">MSMLRHIATVGGYTLASRLTGFARDILIAALVGAGPVADAFFVAFKFPNFFRRLSGEGAFTIAFVPMVSGLLTTQGREAALDFAQRTLAVMAVIMLGFLAVMEVIMPWAMHAIAPGFAADPAKFDLAVELSRITFPYLPLISFVALIGGLLNATDRFAAMAAAPILLNICLILSLFALVPYAETPGHALAWGVLIAGFAQFFFLLAAARRNGLPMRLVRPRLTPDLRKLFRLMLPAAVGAGVMQINLLVDVLLASLLPTGAISYLYYADRVNQLPLGVVGIAIGTALLPLLSRQVKAGEDAAALVSQNRALEVALLLTLPATAGLVVLAGPIVEVLFQRGAFTAADAQATGLALAAYALGLPAYVAVKVLAPGFYAREDTATPVKVAVAAMLANILVGVVLMQFIAHVGLALATAFSSWLNVALLGTILARRGGFAPDVRLRGRAWRILLASLVMVGLLVAGLEVWAMSRGVEPVLRAALLAALVASGALLYGIACQITGAARWGELKGMLRRKS</sequence>
<feature type="transmembrane region" description="Helical" evidence="10">
    <location>
        <begin position="313"/>
        <end position="333"/>
    </location>
</feature>
<dbReference type="Proteomes" id="UP000277424">
    <property type="component" value="Unassembled WGS sequence"/>
</dbReference>
<evidence type="ECO:0000256" key="7">
    <source>
        <dbReference type="ARBA" id="ARBA00023136"/>
    </source>
</evidence>
<keyword evidence="10" id="KW-0997">Cell inner membrane</keyword>
<evidence type="ECO:0000313" key="13">
    <source>
        <dbReference type="Proteomes" id="UP000277424"/>
    </source>
</evidence>
<keyword evidence="6 10" id="KW-1133">Transmembrane helix</keyword>
<evidence type="ECO:0000256" key="3">
    <source>
        <dbReference type="ARBA" id="ARBA00022692"/>
    </source>
</evidence>
<name>A0A420WCE7_9PROT</name>
<feature type="transmembrane region" description="Helical" evidence="10">
    <location>
        <begin position="353"/>
        <end position="374"/>
    </location>
</feature>
<feature type="transmembrane region" description="Helical" evidence="10">
    <location>
        <begin position="479"/>
        <end position="504"/>
    </location>
</feature>
<dbReference type="PRINTS" id="PR01806">
    <property type="entry name" value="VIRFACTRMVIN"/>
</dbReference>
<feature type="transmembrane region" description="Helical" evidence="10">
    <location>
        <begin position="188"/>
        <end position="208"/>
    </location>
</feature>
<keyword evidence="2 10" id="KW-1003">Cell membrane</keyword>
<evidence type="ECO:0000256" key="11">
    <source>
        <dbReference type="PIRNR" id="PIRNR002869"/>
    </source>
</evidence>
<dbReference type="GO" id="GO:0071555">
    <property type="term" value="P:cell wall organization"/>
    <property type="evidence" value="ECO:0007669"/>
    <property type="project" value="UniProtKB-UniRule"/>
</dbReference>
<keyword evidence="7 10" id="KW-0472">Membrane</keyword>
<feature type="transmembrane region" description="Helical" evidence="10">
    <location>
        <begin position="59"/>
        <end position="76"/>
    </location>
</feature>
<evidence type="ECO:0000256" key="9">
    <source>
        <dbReference type="ARBA" id="ARBA00061532"/>
    </source>
</evidence>
<keyword evidence="10 11" id="KW-0813">Transport</keyword>
<comment type="subcellular location">
    <subcellularLocation>
        <location evidence="10">Cell inner membrane</location>
        <topology evidence="10">Multi-pass membrane protein</topology>
    </subcellularLocation>
    <subcellularLocation>
        <location evidence="1">Cell membrane</location>
        <topology evidence="1">Multi-pass membrane protein</topology>
    </subcellularLocation>
</comment>
<dbReference type="GO" id="GO:0015648">
    <property type="term" value="F:lipid-linked peptidoglycan transporter activity"/>
    <property type="evidence" value="ECO:0007669"/>
    <property type="project" value="UniProtKB-UniRule"/>
</dbReference>
<evidence type="ECO:0000256" key="8">
    <source>
        <dbReference type="ARBA" id="ARBA00060041"/>
    </source>
</evidence>
<dbReference type="GO" id="GO:0008360">
    <property type="term" value="P:regulation of cell shape"/>
    <property type="evidence" value="ECO:0007669"/>
    <property type="project" value="UniProtKB-UniRule"/>
</dbReference>
<dbReference type="NCBIfam" id="TIGR01695">
    <property type="entry name" value="murJ_mviN"/>
    <property type="match status" value="1"/>
</dbReference>
<dbReference type="UniPathway" id="UPA00219"/>
<dbReference type="OrthoDB" id="9816572at2"/>
<keyword evidence="10 11" id="KW-0961">Cell wall biogenesis/degradation</keyword>
<comment type="caution">
    <text evidence="12">The sequence shown here is derived from an EMBL/GenBank/DDBJ whole genome shotgun (WGS) entry which is preliminary data.</text>
</comment>
<comment type="function">
    <text evidence="8 10 11">Involved in peptidoglycan biosynthesis. Transports lipid-linked peptidoglycan precursors from the inner to the outer leaflet of the cytoplasmic membrane.</text>
</comment>
<feature type="transmembrane region" description="Helical" evidence="10">
    <location>
        <begin position="229"/>
        <end position="254"/>
    </location>
</feature>
<feature type="transmembrane region" description="Helical" evidence="10">
    <location>
        <begin position="412"/>
        <end position="433"/>
    </location>
</feature>
<evidence type="ECO:0000256" key="10">
    <source>
        <dbReference type="HAMAP-Rule" id="MF_02078"/>
    </source>
</evidence>
<accession>A0A420WCE7</accession>
<dbReference type="AlphaFoldDB" id="A0A420WCE7"/>
<dbReference type="InterPro" id="IPR051050">
    <property type="entry name" value="Lipid_II_flippase_MurJ/MviN"/>
</dbReference>
<evidence type="ECO:0000313" key="12">
    <source>
        <dbReference type="EMBL" id="RKQ68694.1"/>
    </source>
</evidence>
<feature type="transmembrane region" description="Helical" evidence="10">
    <location>
        <begin position="445"/>
        <end position="467"/>
    </location>
</feature>
<dbReference type="InterPro" id="IPR004268">
    <property type="entry name" value="MurJ"/>
</dbReference>
<dbReference type="PIRSF" id="PIRSF002869">
    <property type="entry name" value="MviN"/>
    <property type="match status" value="1"/>
</dbReference>
<dbReference type="Pfam" id="PF03023">
    <property type="entry name" value="MurJ"/>
    <property type="match status" value="1"/>
</dbReference>
<feature type="transmembrane region" description="Helical" evidence="10">
    <location>
        <begin position="274"/>
        <end position="292"/>
    </location>
</feature>
<feature type="transmembrane region" description="Helical" evidence="10">
    <location>
        <begin position="165"/>
        <end position="182"/>
    </location>
</feature>
<evidence type="ECO:0000256" key="5">
    <source>
        <dbReference type="ARBA" id="ARBA00022984"/>
    </source>
</evidence>
<gene>
    <name evidence="10" type="primary">murJ</name>
    <name evidence="12" type="ORF">BCL74_3176</name>
</gene>
<keyword evidence="5 10" id="KW-0573">Peptidoglycan synthesis</keyword>
<evidence type="ECO:0000256" key="2">
    <source>
        <dbReference type="ARBA" id="ARBA00022475"/>
    </source>
</evidence>
<feature type="transmembrane region" description="Helical" evidence="10">
    <location>
        <begin position="134"/>
        <end position="153"/>
    </location>
</feature>
<dbReference type="PANTHER" id="PTHR47019:SF1">
    <property type="entry name" value="LIPID II FLIPPASE MURJ"/>
    <property type="match status" value="1"/>
</dbReference>
<protein>
    <recommendedName>
        <fullName evidence="10">Probable lipid II flippase MurJ</fullName>
    </recommendedName>
</protein>